<dbReference type="STRING" id="1817814.A2V81_03130"/>
<accession>A0A1F4XKD9</accession>
<evidence type="ECO:0000313" key="4">
    <source>
        <dbReference type="Proteomes" id="UP000177614"/>
    </source>
</evidence>
<comment type="caution">
    <text evidence="3">The sequence shown here is derived from an EMBL/GenBank/DDBJ whole genome shotgun (WGS) entry which is preliminary data.</text>
</comment>
<dbReference type="InterPro" id="IPR001119">
    <property type="entry name" value="SLH_dom"/>
</dbReference>
<dbReference type="InterPro" id="IPR051465">
    <property type="entry name" value="Cell_Envelope_Struct_Comp"/>
</dbReference>
<evidence type="ECO:0000259" key="2">
    <source>
        <dbReference type="PROSITE" id="PS51272"/>
    </source>
</evidence>
<dbReference type="PROSITE" id="PS51272">
    <property type="entry name" value="SLH"/>
    <property type="match status" value="3"/>
</dbReference>
<feature type="domain" description="SLH" evidence="2">
    <location>
        <begin position="279"/>
        <end position="342"/>
    </location>
</feature>
<feature type="region of interest" description="Disordered" evidence="1">
    <location>
        <begin position="436"/>
        <end position="465"/>
    </location>
</feature>
<dbReference type="AlphaFoldDB" id="A0A1F4XKD9"/>
<proteinExistence type="predicted"/>
<gene>
    <name evidence="3" type="ORF">A2V81_03130</name>
</gene>
<dbReference type="EMBL" id="MEWR01000011">
    <property type="protein sequence ID" value="OGC82116.1"/>
    <property type="molecule type" value="Genomic_DNA"/>
</dbReference>
<feature type="compositionally biased region" description="Low complexity" evidence="1">
    <location>
        <begin position="444"/>
        <end position="462"/>
    </location>
</feature>
<reference evidence="3 4" key="1">
    <citation type="journal article" date="2016" name="Nat. Commun.">
        <title>Thousands of microbial genomes shed light on interconnected biogeochemical processes in an aquifer system.</title>
        <authorList>
            <person name="Anantharaman K."/>
            <person name="Brown C.T."/>
            <person name="Hug L.A."/>
            <person name="Sharon I."/>
            <person name="Castelle C.J."/>
            <person name="Probst A.J."/>
            <person name="Thomas B.C."/>
            <person name="Singh A."/>
            <person name="Wilkins M.J."/>
            <person name="Karaoz U."/>
            <person name="Brodie E.L."/>
            <person name="Williams K.H."/>
            <person name="Hubbard S.S."/>
            <person name="Banfield J.F."/>
        </authorList>
    </citation>
    <scope>NUCLEOTIDE SEQUENCE [LARGE SCALE GENOMIC DNA]</scope>
</reference>
<evidence type="ECO:0000256" key="1">
    <source>
        <dbReference type="SAM" id="MobiDB-lite"/>
    </source>
</evidence>
<feature type="domain" description="SLH" evidence="2">
    <location>
        <begin position="458"/>
        <end position="511"/>
    </location>
</feature>
<dbReference type="Pfam" id="PF00395">
    <property type="entry name" value="SLH"/>
    <property type="match status" value="3"/>
</dbReference>
<name>A0A1F4XKD9_9BACT</name>
<organism evidence="3 4">
    <name type="scientific">Candidatus Abawacabacteria bacterium RBG_16_42_10</name>
    <dbReference type="NCBI Taxonomy" id="1817814"/>
    <lineage>
        <taxon>Bacteria</taxon>
        <taxon>Candidatus Abawacaibacteriota</taxon>
    </lineage>
</organism>
<dbReference type="Proteomes" id="UP000177614">
    <property type="component" value="Unassembled WGS sequence"/>
</dbReference>
<evidence type="ECO:0000313" key="3">
    <source>
        <dbReference type="EMBL" id="OGC82116.1"/>
    </source>
</evidence>
<feature type="domain" description="SLH" evidence="2">
    <location>
        <begin position="377"/>
        <end position="438"/>
    </location>
</feature>
<dbReference type="PANTHER" id="PTHR43308">
    <property type="entry name" value="OUTER MEMBRANE PROTEIN ALPHA-RELATED"/>
    <property type="match status" value="1"/>
</dbReference>
<sequence>MFFLRRLVLISIITGIFVPLSIVSAANVTLNLQNQYAIGQQINISVTNTTNSEVIINEAGNCHRFFSVLDSSGNELSIGDPTMACTMEFRSMTLSAHETKTIDTWDQMIYEMCPVMYTSAYPWPMPCPSSKFQAPEGIYTIRVFLENSDTVEKNITIGDGTTMLAAVDAVTLSPESPQIGDNVTVHISGYLPNPGWEIKEVKEYRQTSPIYCFRAPCPPNQVIIALTVIAKNTLPPGSVVAQVIKPYTYNYVLKNLLAGNYVVVVKGNNQSLTNTFSILVPSFTDVPQSHWAYTYIQYLFENSIVNGYGNGKYGPENDITRAEIVKIAINSARLHGLYAYPERCLMMDSSSVQPQDLAAPAASDTLYAPFRCMGYEKQFPFKDVPVTHSLYPYIYEAYQLGIIPSSDYFYPDKKATRFQCLEILINAFQQAPGPYPTPLPMMEGSGSSGSAPSSTGTSGPGAFSDVSAPEERAYTDYAQGAGIVSGFQGKFYPDQNVTRAEIAKIVYNLLT</sequence>
<protein>
    <recommendedName>
        <fullName evidence="2">SLH domain-containing protein</fullName>
    </recommendedName>
</protein>